<dbReference type="RefSeq" id="WP_026628053.1">
    <property type="nucleotide sequence ID" value="NZ_JAWZLG010000100.1"/>
</dbReference>
<dbReference type="InterPro" id="IPR023996">
    <property type="entry name" value="TonB-dep_OMP_SusC/RagA"/>
</dbReference>
<dbReference type="FunFam" id="2.60.40.1120:FF:000003">
    <property type="entry name" value="Outer membrane protein Omp121"/>
    <property type="match status" value="1"/>
</dbReference>
<proteinExistence type="inferred from homology"/>
<comment type="caution">
    <text evidence="13">The sequence shown here is derived from an EMBL/GenBank/DDBJ whole genome shotgun (WGS) entry which is preliminary data.</text>
</comment>
<dbReference type="InterPro" id="IPR036942">
    <property type="entry name" value="Beta-barrel_TonB_sf"/>
</dbReference>
<reference evidence="13 14" key="1">
    <citation type="submission" date="2019-03" db="EMBL/GenBank/DDBJ databases">
        <title>San Antonio Military Medical Center submission to MRSN (WRAIR), pending publication.</title>
        <authorList>
            <person name="Blyth D.M."/>
            <person name="Mccarthy S.L."/>
            <person name="Schall S.E."/>
            <person name="Stam J.A."/>
            <person name="Ong A.C."/>
            <person name="Mcgann P.T."/>
        </authorList>
    </citation>
    <scope>NUCLEOTIDE SEQUENCE [LARGE SCALE GENOMIC DNA]</scope>
    <source>
        <strain evidence="13 14">MRSN571793</strain>
    </source>
</reference>
<dbReference type="Pfam" id="PF13715">
    <property type="entry name" value="CarbopepD_reg_2"/>
    <property type="match status" value="1"/>
</dbReference>
<dbReference type="Gene3D" id="2.60.40.1120">
    <property type="entry name" value="Carboxypeptidase-like, regulatory domain"/>
    <property type="match status" value="1"/>
</dbReference>
<dbReference type="NCBIfam" id="TIGR04056">
    <property type="entry name" value="OMP_RagA_SusC"/>
    <property type="match status" value="1"/>
</dbReference>
<gene>
    <name evidence="13" type="ORF">E2605_13185</name>
</gene>
<dbReference type="OrthoDB" id="1109428at2"/>
<dbReference type="InterPro" id="IPR000531">
    <property type="entry name" value="Beta-barrel_TonB"/>
</dbReference>
<keyword evidence="2 8" id="KW-0813">Transport</keyword>
<dbReference type="Pfam" id="PF00593">
    <property type="entry name" value="TonB_dep_Rec_b-barrel"/>
    <property type="match status" value="1"/>
</dbReference>
<keyword evidence="4 8" id="KW-0812">Transmembrane</keyword>
<feature type="domain" description="TonB-dependent receptor plug" evidence="12">
    <location>
        <begin position="123"/>
        <end position="227"/>
    </location>
</feature>
<dbReference type="Gene3D" id="2.40.170.20">
    <property type="entry name" value="TonB-dependent receptor, beta-barrel domain"/>
    <property type="match status" value="1"/>
</dbReference>
<dbReference type="PROSITE" id="PS52016">
    <property type="entry name" value="TONB_DEPENDENT_REC_3"/>
    <property type="match status" value="1"/>
</dbReference>
<feature type="signal peptide" evidence="10">
    <location>
        <begin position="1"/>
        <end position="28"/>
    </location>
</feature>
<dbReference type="STRING" id="1121485.GCA_000426485_01461"/>
<keyword evidence="6 8" id="KW-0472">Membrane</keyword>
<evidence type="ECO:0000256" key="8">
    <source>
        <dbReference type="PROSITE-ProRule" id="PRU01360"/>
    </source>
</evidence>
<evidence type="ECO:0000256" key="1">
    <source>
        <dbReference type="ARBA" id="ARBA00004571"/>
    </source>
</evidence>
<evidence type="ECO:0000256" key="4">
    <source>
        <dbReference type="ARBA" id="ARBA00022692"/>
    </source>
</evidence>
<evidence type="ECO:0000313" key="13">
    <source>
        <dbReference type="EMBL" id="TFD95366.1"/>
    </source>
</evidence>
<dbReference type="AlphaFoldDB" id="A0A4Y8L045"/>
<evidence type="ECO:0000259" key="11">
    <source>
        <dbReference type="Pfam" id="PF00593"/>
    </source>
</evidence>
<evidence type="ECO:0000256" key="2">
    <source>
        <dbReference type="ARBA" id="ARBA00022448"/>
    </source>
</evidence>
<evidence type="ECO:0000256" key="10">
    <source>
        <dbReference type="SAM" id="SignalP"/>
    </source>
</evidence>
<evidence type="ECO:0000313" key="14">
    <source>
        <dbReference type="Proteomes" id="UP000297861"/>
    </source>
</evidence>
<keyword evidence="13" id="KW-0675">Receptor</keyword>
<evidence type="ECO:0000259" key="12">
    <source>
        <dbReference type="Pfam" id="PF07715"/>
    </source>
</evidence>
<keyword evidence="14" id="KW-1185">Reference proteome</keyword>
<evidence type="ECO:0000256" key="3">
    <source>
        <dbReference type="ARBA" id="ARBA00022452"/>
    </source>
</evidence>
<dbReference type="SUPFAM" id="SSF56935">
    <property type="entry name" value="Porins"/>
    <property type="match status" value="1"/>
</dbReference>
<accession>A0A4Y8L045</accession>
<dbReference type="InterPro" id="IPR008969">
    <property type="entry name" value="CarboxyPept-like_regulatory"/>
</dbReference>
<dbReference type="GO" id="GO:0009279">
    <property type="term" value="C:cell outer membrane"/>
    <property type="evidence" value="ECO:0007669"/>
    <property type="project" value="UniProtKB-SubCell"/>
</dbReference>
<dbReference type="InterPro" id="IPR037066">
    <property type="entry name" value="Plug_dom_sf"/>
</dbReference>
<keyword evidence="10" id="KW-0732">Signal</keyword>
<dbReference type="NCBIfam" id="TIGR04057">
    <property type="entry name" value="SusC_RagA_signa"/>
    <property type="match status" value="1"/>
</dbReference>
<evidence type="ECO:0000256" key="9">
    <source>
        <dbReference type="RuleBase" id="RU003357"/>
    </source>
</evidence>
<dbReference type="Proteomes" id="UP000297861">
    <property type="component" value="Unassembled WGS sequence"/>
</dbReference>
<comment type="subcellular location">
    <subcellularLocation>
        <location evidence="1 8">Cell outer membrane</location>
        <topology evidence="1 8">Multi-pass membrane protein</topology>
    </subcellularLocation>
</comment>
<organism evidence="13 14">
    <name type="scientific">Dysgonomonas capnocytophagoides</name>
    <dbReference type="NCBI Taxonomy" id="45254"/>
    <lineage>
        <taxon>Bacteria</taxon>
        <taxon>Pseudomonadati</taxon>
        <taxon>Bacteroidota</taxon>
        <taxon>Bacteroidia</taxon>
        <taxon>Bacteroidales</taxon>
        <taxon>Dysgonomonadaceae</taxon>
        <taxon>Dysgonomonas</taxon>
    </lineage>
</organism>
<keyword evidence="5 9" id="KW-0798">TonB box</keyword>
<dbReference type="SUPFAM" id="SSF49464">
    <property type="entry name" value="Carboxypeptidase regulatory domain-like"/>
    <property type="match status" value="1"/>
</dbReference>
<dbReference type="Gene3D" id="2.170.130.10">
    <property type="entry name" value="TonB-dependent receptor, plug domain"/>
    <property type="match status" value="1"/>
</dbReference>
<evidence type="ECO:0000256" key="7">
    <source>
        <dbReference type="ARBA" id="ARBA00023237"/>
    </source>
</evidence>
<dbReference type="EMBL" id="SOML01000008">
    <property type="protein sequence ID" value="TFD95366.1"/>
    <property type="molecule type" value="Genomic_DNA"/>
</dbReference>
<sequence length="1053" mass="116042">MKKESFTVNRLLSGLILFLLFLPIAAFAQSSSIKGTVTDAKSGEALVGVSVVQKNTNNGTVTDLDGHFQLNVPSNTTLVISYLGYKTKEINASQSPMSILLEESGELLDEVIVVGYGVQKKSVVTASIAKVSAEDLGSTAPVRVDNALKGLAAGVTVTSASGQPGAAAKIRIRGIGTINNSDPLYIVDGMPIEGGLDYLNPSDIASIEVLKDAASGAVYGARAANGVVLVTTKTGKEGRTRVTYDFSYGWQRPWKERDVLNATEYAIMMNEGAVNAGMAPKYNDPYSYGKGTNWQKETFNYDAPVVNHQVSISGASDKINYLVSMGYYTQEGIVGGNFDRSNYERLTLRSNTSYTLFDESKSRNWLKSLKVSSNLSYARIKSKGIETNSSYGSPLGSALALSPILGVYVEGQAAQDQLDQYAGTSGYTPMYDPKNGKLYMLAGSDYNEMVNPLASLSLPGNQNWSHKFVVNFAAELGIWDNLKFRTSYGADLGFWGYDGYTKLYYLTANNKADKTSAYSNKQDGTTWQLENILMYDKTIDKHTFSLLLGQSAKKSSGSYLGGNRFGIINLDRPYIDASNGLQEDGHMGVYGGPSDDATLASLFARASYNYDERYMLQATVRRDGSSRFGYNNHYATFPSFSLGWNLTNEKFMEERPEWLTATKARLSWGKNGNENIGNFRYTVLTEPGNNYIFGSGENLVNGVKAGGLANPDLRWEESEQLDFGLDFGFFDNALTFTVDYYKKKTNGMLMEMNIPSYVGESKPIGNVGKMENSGLEFEGAYRFSTNGWNFRFGGNLTYLKNKLIEYGNDSGWANLDGFQGINTITRAQNGKPFPYFYGFKTDGIFQNTAEVNAYTGKDGELIQPNAAPGDVRFVDINGDGVIDDKDRTDIGKGMPDWTYGFNFNVNWKNFDMSMMWQGTIGNDVFDATRRTDITSSNMPSWMLNRWTGEGTSNKYPRYVQGDNANWQASDLYIYDGSYLRLKNIQLGYTLPSNLTRKYFVSSLRLFVAAENLLTITKYHGFDPEISSGGTSLGVDRGVYPQARVFTVGVNLAF</sequence>
<feature type="domain" description="TonB-dependent receptor-like beta-barrel" evidence="11">
    <location>
        <begin position="459"/>
        <end position="1012"/>
    </location>
</feature>
<name>A0A4Y8L045_9BACT</name>
<feature type="chain" id="PRO_5021356177" evidence="10">
    <location>
        <begin position="29"/>
        <end position="1053"/>
    </location>
</feature>
<dbReference type="InterPro" id="IPR012910">
    <property type="entry name" value="Plug_dom"/>
</dbReference>
<evidence type="ECO:0000256" key="5">
    <source>
        <dbReference type="ARBA" id="ARBA00023077"/>
    </source>
</evidence>
<dbReference type="InterPro" id="IPR039426">
    <property type="entry name" value="TonB-dep_rcpt-like"/>
</dbReference>
<keyword evidence="7 8" id="KW-0998">Cell outer membrane</keyword>
<evidence type="ECO:0000256" key="6">
    <source>
        <dbReference type="ARBA" id="ARBA00023136"/>
    </source>
</evidence>
<dbReference type="InterPro" id="IPR023997">
    <property type="entry name" value="TonB-dep_OMP_SusC/RagA_CS"/>
</dbReference>
<keyword evidence="3 8" id="KW-1134">Transmembrane beta strand</keyword>
<comment type="similarity">
    <text evidence="8 9">Belongs to the TonB-dependent receptor family.</text>
</comment>
<protein>
    <submittedName>
        <fullName evidence="13">TonB-dependent receptor</fullName>
    </submittedName>
</protein>
<dbReference type="Pfam" id="PF07715">
    <property type="entry name" value="Plug"/>
    <property type="match status" value="1"/>
</dbReference>